<name>A0A4R7HY05_9ACTN</name>
<reference evidence="1 2" key="1">
    <citation type="submission" date="2019-03" db="EMBL/GenBank/DDBJ databases">
        <title>Sequencing the genomes of 1000 actinobacteria strains.</title>
        <authorList>
            <person name="Klenk H.-P."/>
        </authorList>
    </citation>
    <scope>NUCLEOTIDE SEQUENCE [LARGE SCALE GENOMIC DNA]</scope>
    <source>
        <strain evidence="1 2">DSM 18936</strain>
    </source>
</reference>
<comment type="caution">
    <text evidence="1">The sequence shown here is derived from an EMBL/GenBank/DDBJ whole genome shotgun (WGS) entry which is preliminary data.</text>
</comment>
<dbReference type="Proteomes" id="UP000294558">
    <property type="component" value="Unassembled WGS sequence"/>
</dbReference>
<dbReference type="OrthoDB" id="9780579at2"/>
<dbReference type="Pfam" id="PF12007">
    <property type="entry name" value="DUF3501"/>
    <property type="match status" value="1"/>
</dbReference>
<dbReference type="AlphaFoldDB" id="A0A4R7HY05"/>
<proteinExistence type="predicted"/>
<organism evidence="1 2">
    <name type="scientific">Ilumatobacter fluminis</name>
    <dbReference type="NCBI Taxonomy" id="467091"/>
    <lineage>
        <taxon>Bacteria</taxon>
        <taxon>Bacillati</taxon>
        <taxon>Actinomycetota</taxon>
        <taxon>Acidimicrobiia</taxon>
        <taxon>Acidimicrobiales</taxon>
        <taxon>Ilumatobacteraceae</taxon>
        <taxon>Ilumatobacter</taxon>
    </lineage>
</organism>
<accession>A0A4R7HY05</accession>
<sequence>MSRKLTLDDIADVRAYERERADFRSQVIDLKRRRRVHVGTIITFLFENRDTIRFQIQEMARVEKLTTDAEIQIELDIYNPMIPDAGQVCATMFLELTTDDQVREWLPKLANVERSVLLVLSDGSRIRGTIDEQHEQGLTREAVTAAVHYLRWDLTAEQVDAFAAGDVVLEIDHPAYLEAVALGSATHDELLHDLLG</sequence>
<evidence type="ECO:0000313" key="1">
    <source>
        <dbReference type="EMBL" id="TDT15971.1"/>
    </source>
</evidence>
<keyword evidence="2" id="KW-1185">Reference proteome</keyword>
<protein>
    <submittedName>
        <fullName evidence="1">Uncharacterized protein DUF3501</fullName>
    </submittedName>
</protein>
<gene>
    <name evidence="1" type="ORF">BDK89_1553</name>
</gene>
<dbReference type="RefSeq" id="WP_133868380.1">
    <property type="nucleotide sequence ID" value="NZ_SOAU01000001.1"/>
</dbReference>
<dbReference type="EMBL" id="SOAU01000001">
    <property type="protein sequence ID" value="TDT15971.1"/>
    <property type="molecule type" value="Genomic_DNA"/>
</dbReference>
<evidence type="ECO:0000313" key="2">
    <source>
        <dbReference type="Proteomes" id="UP000294558"/>
    </source>
</evidence>
<dbReference type="InterPro" id="IPR021890">
    <property type="entry name" value="DUF3501"/>
</dbReference>